<dbReference type="AlphaFoldDB" id="A0AA39LD69"/>
<evidence type="ECO:0000259" key="3">
    <source>
        <dbReference type="Pfam" id="PF26335"/>
    </source>
</evidence>
<organism evidence="4 5">
    <name type="scientific">Sarocladium strictum</name>
    <name type="common">Black bundle disease fungus</name>
    <name type="synonym">Acremonium strictum</name>
    <dbReference type="NCBI Taxonomy" id="5046"/>
    <lineage>
        <taxon>Eukaryota</taxon>
        <taxon>Fungi</taxon>
        <taxon>Dikarya</taxon>
        <taxon>Ascomycota</taxon>
        <taxon>Pezizomycotina</taxon>
        <taxon>Sordariomycetes</taxon>
        <taxon>Hypocreomycetidae</taxon>
        <taxon>Hypocreales</taxon>
        <taxon>Sarocladiaceae</taxon>
        <taxon>Sarocladium</taxon>
    </lineage>
</organism>
<dbReference type="PANTHER" id="PTHR22935:SF97">
    <property type="entry name" value="BETA-LACTAMASE-RELATED DOMAIN-CONTAINING PROTEIN"/>
    <property type="match status" value="1"/>
</dbReference>
<evidence type="ECO:0008006" key="6">
    <source>
        <dbReference type="Google" id="ProtNLM"/>
    </source>
</evidence>
<dbReference type="InterPro" id="IPR012338">
    <property type="entry name" value="Beta-lactam/transpept-like"/>
</dbReference>
<dbReference type="InterPro" id="IPR058664">
    <property type="entry name" value="ARB_00930-like_C"/>
</dbReference>
<feature type="domain" description="Beta-lactamase-like ARB-00930-like C-terminal" evidence="3">
    <location>
        <begin position="420"/>
        <end position="571"/>
    </location>
</feature>
<dbReference type="EMBL" id="JAPDFR010000001">
    <property type="protein sequence ID" value="KAK0392840.1"/>
    <property type="molecule type" value="Genomic_DNA"/>
</dbReference>
<name>A0AA39LD69_SARSR</name>
<dbReference type="Pfam" id="PF26335">
    <property type="entry name" value="ARB_00930_C"/>
    <property type="match status" value="1"/>
</dbReference>
<evidence type="ECO:0000313" key="5">
    <source>
        <dbReference type="Proteomes" id="UP001175261"/>
    </source>
</evidence>
<evidence type="ECO:0000259" key="2">
    <source>
        <dbReference type="Pfam" id="PF00144"/>
    </source>
</evidence>
<accession>A0AA39LD69</accession>
<keyword evidence="1" id="KW-0732">Signal</keyword>
<dbReference type="Pfam" id="PF00144">
    <property type="entry name" value="Beta-lactamase"/>
    <property type="match status" value="1"/>
</dbReference>
<dbReference type="Proteomes" id="UP001175261">
    <property type="component" value="Unassembled WGS sequence"/>
</dbReference>
<sequence>MQSSHASLLTAALAALKQASVSPEAGLGGPAFPSPSSLLGSDALTSAAQKFDDSVEASDAVQSNQTAWAVAVFSTHDEEPLYERYYTPDYDVGVSEVGRDSVFRMASVSKVFGVWTFLVEVGDDHFNEPITKYVPELAAAAAAATNQTAEGVVYDDIDHVRWDEVTLGQLASQLAGIPRDATESDLSAELPREVAKSLGLAALPEADIPKCGVPGLLGSCSRSEMISQLLKQHPIFPTAYSPAYSNVAYALLSFAQEAITGTPVSEAISTNVFAALNMTSSSYNTPPSSGGVIPTAPSGSLYSSTGDMVKAGQAILGSKTMTAAQTRRWLKPTSQTGVLGSAVGAPWEIRHLMLDGRLTQLYTKQGDLGGYRAAFILSPDHDIGAIVFSAGPLESNSAAVRETLMNAVGSVFLPTAEAQARAEARENFAGIYKDAGTNSSVTVAVDPSTTGLQVTSLFSRGARVIGENSPFIQMFGAGQSARLFPSNLRTVRQKGDGTGTTFTSRLGFRATFFNVTGDLNAVQDPGLMQWTALGAPMYGAVTLDDWVFDVGEDGKAEAVDVRMLRVKLKKEVGSQ</sequence>
<dbReference type="PANTHER" id="PTHR22935">
    <property type="entry name" value="PENICILLIN-BINDING PROTEIN"/>
    <property type="match status" value="1"/>
</dbReference>
<protein>
    <recommendedName>
        <fullName evidence="6">Beta-lactamase-related domain-containing protein</fullName>
    </recommendedName>
</protein>
<dbReference type="SUPFAM" id="SSF56601">
    <property type="entry name" value="beta-lactamase/transpeptidase-like"/>
    <property type="match status" value="1"/>
</dbReference>
<dbReference type="InterPro" id="IPR001466">
    <property type="entry name" value="Beta-lactam-related"/>
</dbReference>
<evidence type="ECO:0000313" key="4">
    <source>
        <dbReference type="EMBL" id="KAK0392840.1"/>
    </source>
</evidence>
<feature type="signal peptide" evidence="1">
    <location>
        <begin position="1"/>
        <end position="19"/>
    </location>
</feature>
<proteinExistence type="predicted"/>
<feature type="domain" description="Beta-lactamase-related" evidence="2">
    <location>
        <begin position="69"/>
        <end position="405"/>
    </location>
</feature>
<dbReference type="Gene3D" id="3.40.710.10">
    <property type="entry name" value="DD-peptidase/beta-lactamase superfamily"/>
    <property type="match status" value="1"/>
</dbReference>
<comment type="caution">
    <text evidence="4">The sequence shown here is derived from an EMBL/GenBank/DDBJ whole genome shotgun (WGS) entry which is preliminary data.</text>
</comment>
<keyword evidence="5" id="KW-1185">Reference proteome</keyword>
<reference evidence="4" key="1">
    <citation type="submission" date="2022-10" db="EMBL/GenBank/DDBJ databases">
        <title>Determination and structural analysis of whole genome sequence of Sarocladium strictum F4-1.</title>
        <authorList>
            <person name="Hu L."/>
            <person name="Jiang Y."/>
        </authorList>
    </citation>
    <scope>NUCLEOTIDE SEQUENCE</scope>
    <source>
        <strain evidence="4">F4-1</strain>
    </source>
</reference>
<dbReference type="InterPro" id="IPR051478">
    <property type="entry name" value="Beta-lactamase-like_AB/R"/>
</dbReference>
<evidence type="ECO:0000256" key="1">
    <source>
        <dbReference type="SAM" id="SignalP"/>
    </source>
</evidence>
<gene>
    <name evidence="4" type="ORF">NLU13_2334</name>
</gene>
<feature type="chain" id="PRO_5041218588" description="Beta-lactamase-related domain-containing protein" evidence="1">
    <location>
        <begin position="20"/>
        <end position="575"/>
    </location>
</feature>